<evidence type="ECO:0000313" key="4">
    <source>
        <dbReference type="Proteomes" id="UP000177169"/>
    </source>
</evidence>
<name>A0A1F7Z2H3_9BACT</name>
<proteinExistence type="predicted"/>
<keyword evidence="2" id="KW-0812">Transmembrane</keyword>
<accession>A0A1F7Z2H3</accession>
<sequence length="75" mass="8367">MFGGSRTKPEYINPREDESQLESEEPETLNGNQPDRPLSGIEKFIDTVILLALAFGPFVCLLSVIGLVLWIIFSN</sequence>
<protein>
    <submittedName>
        <fullName evidence="3">Uncharacterized protein</fullName>
    </submittedName>
</protein>
<dbReference type="EMBL" id="MGGR01000020">
    <property type="protein sequence ID" value="OGM33279.1"/>
    <property type="molecule type" value="Genomic_DNA"/>
</dbReference>
<reference evidence="3 4" key="1">
    <citation type="journal article" date="2016" name="Nat. Commun.">
        <title>Thousands of microbial genomes shed light on interconnected biogeochemical processes in an aquifer system.</title>
        <authorList>
            <person name="Anantharaman K."/>
            <person name="Brown C.T."/>
            <person name="Hug L.A."/>
            <person name="Sharon I."/>
            <person name="Castelle C.J."/>
            <person name="Probst A.J."/>
            <person name="Thomas B.C."/>
            <person name="Singh A."/>
            <person name="Wilkins M.J."/>
            <person name="Karaoz U."/>
            <person name="Brodie E.L."/>
            <person name="Williams K.H."/>
            <person name="Hubbard S.S."/>
            <person name="Banfield J.F."/>
        </authorList>
    </citation>
    <scope>NUCLEOTIDE SEQUENCE [LARGE SCALE GENOMIC DNA]</scope>
</reference>
<evidence type="ECO:0000256" key="2">
    <source>
        <dbReference type="SAM" id="Phobius"/>
    </source>
</evidence>
<dbReference type="Proteomes" id="UP000177169">
    <property type="component" value="Unassembled WGS sequence"/>
</dbReference>
<feature type="region of interest" description="Disordered" evidence="1">
    <location>
        <begin position="1"/>
        <end position="39"/>
    </location>
</feature>
<dbReference type="AlphaFoldDB" id="A0A1F7Z2H3"/>
<evidence type="ECO:0000256" key="1">
    <source>
        <dbReference type="SAM" id="MobiDB-lite"/>
    </source>
</evidence>
<gene>
    <name evidence="3" type="ORF">A3D01_00625</name>
</gene>
<feature type="transmembrane region" description="Helical" evidence="2">
    <location>
        <begin position="48"/>
        <end position="73"/>
    </location>
</feature>
<feature type="compositionally biased region" description="Basic and acidic residues" evidence="1">
    <location>
        <begin position="7"/>
        <end position="18"/>
    </location>
</feature>
<organism evidence="3 4">
    <name type="scientific">Candidatus Woesebacteria bacterium RIFCSPHIGHO2_02_FULL_39_13</name>
    <dbReference type="NCBI Taxonomy" id="1802505"/>
    <lineage>
        <taxon>Bacteria</taxon>
        <taxon>Candidatus Woeseibacteriota</taxon>
    </lineage>
</organism>
<evidence type="ECO:0000313" key="3">
    <source>
        <dbReference type="EMBL" id="OGM33279.1"/>
    </source>
</evidence>
<comment type="caution">
    <text evidence="3">The sequence shown here is derived from an EMBL/GenBank/DDBJ whole genome shotgun (WGS) entry which is preliminary data.</text>
</comment>
<keyword evidence="2" id="KW-1133">Transmembrane helix</keyword>
<keyword evidence="2" id="KW-0472">Membrane</keyword>